<feature type="transmembrane region" description="Helical" evidence="6">
    <location>
        <begin position="230"/>
        <end position="256"/>
    </location>
</feature>
<reference evidence="8 9" key="1">
    <citation type="submission" date="2015-02" db="EMBL/GenBank/DDBJ databases">
        <title>Evolution of amylase-binding proteins of oral streptococcal species.</title>
        <authorList>
            <person name="Haase E.M."/>
        </authorList>
    </citation>
    <scope>NUCLEOTIDE SEQUENCE [LARGE SCALE GENOMIC DNA]</scope>
    <source>
        <strain evidence="8 9">G9B</strain>
    </source>
</reference>
<feature type="transmembrane region" description="Helical" evidence="6">
    <location>
        <begin position="155"/>
        <end position="178"/>
    </location>
</feature>
<dbReference type="GO" id="GO:0055085">
    <property type="term" value="P:transmembrane transport"/>
    <property type="evidence" value="ECO:0007669"/>
    <property type="project" value="UniProtKB-UniRule"/>
</dbReference>
<evidence type="ECO:0000313" key="9">
    <source>
        <dbReference type="Proteomes" id="UP000033658"/>
    </source>
</evidence>
<feature type="transmembrane region" description="Helical" evidence="6">
    <location>
        <begin position="102"/>
        <end position="128"/>
    </location>
</feature>
<dbReference type="GO" id="GO:0005886">
    <property type="term" value="C:plasma membrane"/>
    <property type="evidence" value="ECO:0007669"/>
    <property type="project" value="UniProtKB-SubCell"/>
</dbReference>
<evidence type="ECO:0000256" key="1">
    <source>
        <dbReference type="ARBA" id="ARBA00004651"/>
    </source>
</evidence>
<keyword evidence="6" id="KW-0813">Transport</keyword>
<evidence type="ECO:0000259" key="7">
    <source>
        <dbReference type="Pfam" id="PF02687"/>
    </source>
</evidence>
<feature type="transmembrane region" description="Helical" evidence="6">
    <location>
        <begin position="283"/>
        <end position="308"/>
    </location>
</feature>
<evidence type="ECO:0000256" key="6">
    <source>
        <dbReference type="PIRNR" id="PIRNR018968"/>
    </source>
</evidence>
<dbReference type="InterPro" id="IPR003838">
    <property type="entry name" value="ABC3_permease_C"/>
</dbReference>
<comment type="similarity">
    <text evidence="6">Belongs to the ABC-4 integral membrane protein family.</text>
</comment>
<dbReference type="AlphaFoldDB" id="A0AAW3H8G3"/>
<organism evidence="8 9">
    <name type="scientific">Streptococcus gordonii</name>
    <dbReference type="NCBI Taxonomy" id="1302"/>
    <lineage>
        <taxon>Bacteria</taxon>
        <taxon>Bacillati</taxon>
        <taxon>Bacillota</taxon>
        <taxon>Bacilli</taxon>
        <taxon>Lactobacillales</taxon>
        <taxon>Streptococcaceae</taxon>
        <taxon>Streptococcus</taxon>
    </lineage>
</organism>
<protein>
    <submittedName>
        <fullName evidence="8">ABC transporter permease</fullName>
    </submittedName>
</protein>
<keyword evidence="3 6" id="KW-0812">Transmembrane</keyword>
<feature type="transmembrane region" description="Helical" evidence="6">
    <location>
        <begin position="594"/>
        <end position="624"/>
    </location>
</feature>
<sequence length="663" mass="74364">MFKLTSKLALSNLIKNRSLYYPFILSTFVATAILYSFISLTYSGNMETTYGGTAARMTLQFGIWVIQIAVLILVTYANSFVMKNRSKELGIYSILGMEKRHLLTMTFIELCLLYTGVVGLGIICGMLLDKLLYALLLKFMGMPVVLTSTFQWSNIWLTLVSLGLAFVIILFLNSMRLLRYSSLHLMREKKAGEKKGKFLGLQTLLGVILMGVAYYIALTVTKPVAAIANFFLAVLMVVVATYLLFNAGSITLLNFLRKRKSYYYKPQNFISVSNLISRMRKNAAGLATISILSTMLLVTMVGTINIYVGGKDYIDTLYPKDYNVTVSLPDTVDRNEPLLEKVKEIAQESGLKNPTYSDYLYQTSMLSGVAGNEVTVGDRNFMQAPQSFSKAVGSFMLVSRRDYEKMTGETLDLADGETLIYGRNLSLDKNQPLRINGKDWKIKQIASQDFTHGHLPNGHIMVGGTMLNMVVNDIKEVGLDALHEYYIGISSNTKSNQEFSDKVQKVVTEEMDRLQVGGYAVSFDREVAEQNQKQVTGTLLFIGLFLSVIFLLGAVLVIYYKQISEGYEDRDGFVILQKVGLDEKQTKRTIRKQIVTVFFLPLIFAFCHVAVAFHMLSLIVALLGVTNTPLLIQTTIITCSIFLLAYILVFLLTSRSYRKIVTR</sequence>
<feature type="domain" description="ABC3 transporter permease C-terminal" evidence="7">
    <location>
        <begin position="63"/>
        <end position="180"/>
    </location>
</feature>
<dbReference type="Proteomes" id="UP000033658">
    <property type="component" value="Unassembled WGS sequence"/>
</dbReference>
<evidence type="ECO:0000256" key="3">
    <source>
        <dbReference type="ARBA" id="ARBA00022692"/>
    </source>
</evidence>
<name>A0AAW3H8G3_STRGN</name>
<keyword evidence="5 6" id="KW-0472">Membrane</keyword>
<feature type="transmembrane region" description="Helical" evidence="6">
    <location>
        <begin position="539"/>
        <end position="560"/>
    </location>
</feature>
<accession>A0AAW3H8G3</accession>
<keyword evidence="2 6" id="KW-1003">Cell membrane</keyword>
<comment type="caution">
    <text evidence="8">The sequence shown here is derived from an EMBL/GenBank/DDBJ whole genome shotgun (WGS) entry which is preliminary data.</text>
</comment>
<dbReference type="EMBL" id="JYGL01000001">
    <property type="protein sequence ID" value="KJQ59069.1"/>
    <property type="molecule type" value="Genomic_DNA"/>
</dbReference>
<evidence type="ECO:0000256" key="5">
    <source>
        <dbReference type="ARBA" id="ARBA00023136"/>
    </source>
</evidence>
<dbReference type="PANTHER" id="PTHR46795:SF3">
    <property type="entry name" value="ABC TRANSPORTER PERMEASE"/>
    <property type="match status" value="1"/>
</dbReference>
<keyword evidence="4 6" id="KW-1133">Transmembrane helix</keyword>
<dbReference type="InterPro" id="IPR052536">
    <property type="entry name" value="ABC-4_Integral_Memb_Prot"/>
</dbReference>
<evidence type="ECO:0000313" key="8">
    <source>
        <dbReference type="EMBL" id="KJQ59069.1"/>
    </source>
</evidence>
<feature type="transmembrane region" description="Helical" evidence="6">
    <location>
        <begin position="630"/>
        <end position="653"/>
    </location>
</feature>
<evidence type="ECO:0000256" key="2">
    <source>
        <dbReference type="ARBA" id="ARBA00022475"/>
    </source>
</evidence>
<comment type="subcellular location">
    <subcellularLocation>
        <location evidence="1 6">Cell membrane</location>
        <topology evidence="1 6">Multi-pass membrane protein</topology>
    </subcellularLocation>
</comment>
<dbReference type="Pfam" id="PF02687">
    <property type="entry name" value="FtsX"/>
    <property type="match status" value="1"/>
</dbReference>
<feature type="transmembrane region" description="Helical" evidence="6">
    <location>
        <begin position="198"/>
        <end position="218"/>
    </location>
</feature>
<proteinExistence type="inferred from homology"/>
<feature type="transmembrane region" description="Helical" evidence="6">
    <location>
        <begin position="20"/>
        <end position="41"/>
    </location>
</feature>
<gene>
    <name evidence="8" type="ORF">TZ86_00915</name>
</gene>
<dbReference type="PIRSF" id="PIRSF018968">
    <property type="entry name" value="ABC_permease_BceB"/>
    <property type="match status" value="1"/>
</dbReference>
<dbReference type="InterPro" id="IPR027022">
    <property type="entry name" value="ABC_permease_BceB-typ"/>
</dbReference>
<dbReference type="PANTHER" id="PTHR46795">
    <property type="entry name" value="ABC TRANSPORTER PERMEASE-RELATED-RELATED"/>
    <property type="match status" value="1"/>
</dbReference>
<evidence type="ECO:0000256" key="4">
    <source>
        <dbReference type="ARBA" id="ARBA00022989"/>
    </source>
</evidence>
<feature type="transmembrane region" description="Helical" evidence="6">
    <location>
        <begin position="61"/>
        <end position="81"/>
    </location>
</feature>